<comment type="function">
    <text evidence="9">May play the central regulatory role in sporulation. It may be an element of the effector pathway responsible for the activation of sporulation genes in response to nutritional stress. Spo0A may act in concert with spo0H (a sigma factor) to control the expression of some genes that are critical to the sporulation process.</text>
</comment>
<dbReference type="SUPFAM" id="SSF46689">
    <property type="entry name" value="Homeodomain-like"/>
    <property type="match status" value="1"/>
</dbReference>
<keyword evidence="8" id="KW-0804">Transcription</keyword>
<dbReference type="SUPFAM" id="SSF52172">
    <property type="entry name" value="CheY-like"/>
    <property type="match status" value="1"/>
</dbReference>
<dbReference type="PANTHER" id="PTHR42713:SF3">
    <property type="entry name" value="TRANSCRIPTIONAL REGULATORY PROTEIN HPTR"/>
    <property type="match status" value="1"/>
</dbReference>
<dbReference type="KEGG" id="acht:bsdcttw_40490"/>
<keyword evidence="6" id="KW-0805">Transcription regulation</keyword>
<dbReference type="Proteomes" id="UP000515703">
    <property type="component" value="Chromosome"/>
</dbReference>
<dbReference type="SMART" id="SM00342">
    <property type="entry name" value="HTH_ARAC"/>
    <property type="match status" value="1"/>
</dbReference>
<evidence type="ECO:0000259" key="11">
    <source>
        <dbReference type="PROSITE" id="PS01124"/>
    </source>
</evidence>
<reference evidence="13 14" key="1">
    <citation type="submission" date="2020-08" db="EMBL/GenBank/DDBJ databases">
        <title>Draft genome sequencing of an Anaerocolumna strain isolated from anoxic soil subjected to BSD treatment.</title>
        <authorList>
            <person name="Uek A."/>
            <person name="Tonouchi A."/>
        </authorList>
    </citation>
    <scope>NUCLEOTIDE SEQUENCE [LARGE SCALE GENOMIC DNA]</scope>
    <source>
        <strain evidence="13 14">CTTW</strain>
    </source>
</reference>
<dbReference type="GO" id="GO:0003700">
    <property type="term" value="F:DNA-binding transcription factor activity"/>
    <property type="evidence" value="ECO:0007669"/>
    <property type="project" value="InterPro"/>
</dbReference>
<dbReference type="PROSITE" id="PS01124">
    <property type="entry name" value="HTH_ARAC_FAMILY_2"/>
    <property type="match status" value="1"/>
</dbReference>
<keyword evidence="14" id="KW-1185">Reference proteome</keyword>
<dbReference type="GO" id="GO:0043565">
    <property type="term" value="F:sequence-specific DNA binding"/>
    <property type="evidence" value="ECO:0007669"/>
    <property type="project" value="InterPro"/>
</dbReference>
<accession>A0A7I8DRG8</accession>
<keyword evidence="7" id="KW-0238">DNA-binding</keyword>
<dbReference type="InterPro" id="IPR009057">
    <property type="entry name" value="Homeodomain-like_sf"/>
</dbReference>
<evidence type="ECO:0000256" key="6">
    <source>
        <dbReference type="ARBA" id="ARBA00023015"/>
    </source>
</evidence>
<evidence type="ECO:0000259" key="12">
    <source>
        <dbReference type="PROSITE" id="PS50110"/>
    </source>
</evidence>
<dbReference type="InterPro" id="IPR011006">
    <property type="entry name" value="CheY-like_superfamily"/>
</dbReference>
<evidence type="ECO:0000256" key="9">
    <source>
        <dbReference type="ARBA" id="ARBA00024867"/>
    </source>
</evidence>
<dbReference type="GO" id="GO:0000160">
    <property type="term" value="P:phosphorelay signal transduction system"/>
    <property type="evidence" value="ECO:0007669"/>
    <property type="project" value="UniProtKB-KW"/>
</dbReference>
<dbReference type="EMBL" id="AP023368">
    <property type="protein sequence ID" value="BCK01009.1"/>
    <property type="molecule type" value="Genomic_DNA"/>
</dbReference>
<dbReference type="PROSITE" id="PS50110">
    <property type="entry name" value="RESPONSE_REGULATORY"/>
    <property type="match status" value="1"/>
</dbReference>
<dbReference type="Gene3D" id="1.10.10.60">
    <property type="entry name" value="Homeodomain-like"/>
    <property type="match status" value="2"/>
</dbReference>
<gene>
    <name evidence="13" type="ORF">bsdcttw_40490</name>
</gene>
<feature type="domain" description="HTH araC/xylS-type" evidence="11">
    <location>
        <begin position="422"/>
        <end position="521"/>
    </location>
</feature>
<feature type="domain" description="Response regulatory" evidence="12">
    <location>
        <begin position="3"/>
        <end position="120"/>
    </location>
</feature>
<dbReference type="AlphaFoldDB" id="A0A7I8DRG8"/>
<evidence type="ECO:0000256" key="3">
    <source>
        <dbReference type="ARBA" id="ARBA00022490"/>
    </source>
</evidence>
<name>A0A7I8DRG8_9FIRM</name>
<comment type="subcellular location">
    <subcellularLocation>
        <location evidence="1">Cytoplasm</location>
    </subcellularLocation>
</comment>
<proteinExistence type="predicted"/>
<keyword evidence="3" id="KW-0963">Cytoplasm</keyword>
<dbReference type="PANTHER" id="PTHR42713">
    <property type="entry name" value="HISTIDINE KINASE-RELATED"/>
    <property type="match status" value="1"/>
</dbReference>
<evidence type="ECO:0000256" key="2">
    <source>
        <dbReference type="ARBA" id="ARBA00018672"/>
    </source>
</evidence>
<keyword evidence="4 10" id="KW-0597">Phosphoprotein</keyword>
<evidence type="ECO:0000256" key="5">
    <source>
        <dbReference type="ARBA" id="ARBA00023012"/>
    </source>
</evidence>
<keyword evidence="5" id="KW-0902">Two-component regulatory system</keyword>
<dbReference type="InterPro" id="IPR051552">
    <property type="entry name" value="HptR"/>
</dbReference>
<dbReference type="CDD" id="cd17536">
    <property type="entry name" value="REC_YesN-like"/>
    <property type="match status" value="1"/>
</dbReference>
<reference evidence="13 14" key="2">
    <citation type="submission" date="2020-08" db="EMBL/GenBank/DDBJ databases">
        <authorList>
            <person name="Ueki A."/>
            <person name="Tonouchi A."/>
        </authorList>
    </citation>
    <scope>NUCLEOTIDE SEQUENCE [LARGE SCALE GENOMIC DNA]</scope>
    <source>
        <strain evidence="13 14">CTTW</strain>
    </source>
</reference>
<evidence type="ECO:0000256" key="10">
    <source>
        <dbReference type="PROSITE-ProRule" id="PRU00169"/>
    </source>
</evidence>
<dbReference type="GO" id="GO:0005737">
    <property type="term" value="C:cytoplasm"/>
    <property type="evidence" value="ECO:0007669"/>
    <property type="project" value="UniProtKB-SubCell"/>
</dbReference>
<dbReference type="InterPro" id="IPR001789">
    <property type="entry name" value="Sig_transdc_resp-reg_receiver"/>
</dbReference>
<feature type="modified residue" description="4-aspartylphosphate" evidence="10">
    <location>
        <position position="55"/>
    </location>
</feature>
<dbReference type="Pfam" id="PF00072">
    <property type="entry name" value="Response_reg"/>
    <property type="match status" value="1"/>
</dbReference>
<evidence type="ECO:0000313" key="14">
    <source>
        <dbReference type="Proteomes" id="UP000515703"/>
    </source>
</evidence>
<evidence type="ECO:0000313" key="13">
    <source>
        <dbReference type="EMBL" id="BCK01009.1"/>
    </source>
</evidence>
<dbReference type="SMART" id="SM00448">
    <property type="entry name" value="REC"/>
    <property type="match status" value="1"/>
</dbReference>
<evidence type="ECO:0000256" key="8">
    <source>
        <dbReference type="ARBA" id="ARBA00023163"/>
    </source>
</evidence>
<evidence type="ECO:0000256" key="4">
    <source>
        <dbReference type="ARBA" id="ARBA00022553"/>
    </source>
</evidence>
<sequence>MLGVLIVDDEKLACADILYKVSRSGFSFKWIMEASSGEEALEKIKEYKPDILFTDIMMGKMSGIDLVKAAETYVPDIASVLISGYSEFQYAREAITLGVVDYLLKPARQEELTATLAKVTAKEMHRRSLLQGPYYNARLKDGRLNENQREQLTAFFHGVKPNLEISLEDIFPSVPKYYQIGVFRMSVKLQSEKLRQALQEIVQEAAGPWFLTFFDLNPGQQITVIAASPEEDIKKAEEIFLKNFKEIRCKIRKKLDIVMVMGISGIEESVSGVLLTQARQALDLRFTLAGENDSRLFYWSEWEKSAATNLPEEDFKLYQRFLATGDLKEALAVVRRIFSVDIPGTAMHIRILYVELICILARTCIKKAGGSIVSMLGTEYLSGRIIDEFSSREELIESLCRTITTVLGQWMAVTADSRSVLMIIKNYIEDNYTSSEISTNFLAQRFSISLGYLSTSFNKEFGINITKYINNLRMDYAKKLLKETKLCICDIAENCGFCNTSYFMRTFKKHVGCTSNDFREK</sequence>
<dbReference type="InterPro" id="IPR018060">
    <property type="entry name" value="HTH_AraC"/>
</dbReference>
<evidence type="ECO:0000256" key="1">
    <source>
        <dbReference type="ARBA" id="ARBA00004496"/>
    </source>
</evidence>
<dbReference type="Gene3D" id="3.40.50.2300">
    <property type="match status" value="1"/>
</dbReference>
<evidence type="ECO:0000256" key="7">
    <source>
        <dbReference type="ARBA" id="ARBA00023125"/>
    </source>
</evidence>
<dbReference type="Pfam" id="PF12833">
    <property type="entry name" value="HTH_18"/>
    <property type="match status" value="1"/>
</dbReference>
<organism evidence="13 14">
    <name type="scientific">Anaerocolumna chitinilytica</name>
    <dbReference type="NCBI Taxonomy" id="1727145"/>
    <lineage>
        <taxon>Bacteria</taxon>
        <taxon>Bacillati</taxon>
        <taxon>Bacillota</taxon>
        <taxon>Clostridia</taxon>
        <taxon>Lachnospirales</taxon>
        <taxon>Lachnospiraceae</taxon>
        <taxon>Anaerocolumna</taxon>
    </lineage>
</organism>
<protein>
    <recommendedName>
        <fullName evidence="2">Stage 0 sporulation protein A homolog</fullName>
    </recommendedName>
</protein>